<dbReference type="EMBL" id="JBJQOH010000006">
    <property type="protein sequence ID" value="KAL3684318.1"/>
    <property type="molecule type" value="Genomic_DNA"/>
</dbReference>
<evidence type="ECO:0000256" key="1">
    <source>
        <dbReference type="SAM" id="MobiDB-lite"/>
    </source>
</evidence>
<feature type="compositionally biased region" description="Basic and acidic residues" evidence="1">
    <location>
        <begin position="37"/>
        <end position="55"/>
    </location>
</feature>
<dbReference type="Proteomes" id="UP001633002">
    <property type="component" value="Unassembled WGS sequence"/>
</dbReference>
<evidence type="ECO:0000313" key="3">
    <source>
        <dbReference type="Proteomes" id="UP001633002"/>
    </source>
</evidence>
<reference evidence="2 3" key="1">
    <citation type="submission" date="2024-09" db="EMBL/GenBank/DDBJ databases">
        <title>Chromosome-scale assembly of Riccia sorocarpa.</title>
        <authorList>
            <person name="Paukszto L."/>
        </authorList>
    </citation>
    <scope>NUCLEOTIDE SEQUENCE [LARGE SCALE GENOMIC DNA]</scope>
    <source>
        <strain evidence="2">LP-2024</strain>
        <tissue evidence="2">Aerial parts of the thallus</tissue>
    </source>
</reference>
<comment type="caution">
    <text evidence="2">The sequence shown here is derived from an EMBL/GenBank/DDBJ whole genome shotgun (WGS) entry which is preliminary data.</text>
</comment>
<evidence type="ECO:0000313" key="2">
    <source>
        <dbReference type="EMBL" id="KAL3684318.1"/>
    </source>
</evidence>
<feature type="compositionally biased region" description="Basic and acidic residues" evidence="1">
    <location>
        <begin position="13"/>
        <end position="28"/>
    </location>
</feature>
<sequence length="123" mass="14080">MEEREPLLCSNKWSDKEVTHQERRRNTGEDYQMGGDNGRHTISSDEEKYGGHDEPDGSPSYCGASVSRSYPPMDGDSRVYPERIQRTGANDAAGRSQILLAEELPKELKLHKNWWEALRGWML</sequence>
<proteinExistence type="predicted"/>
<organism evidence="2 3">
    <name type="scientific">Riccia sorocarpa</name>
    <dbReference type="NCBI Taxonomy" id="122646"/>
    <lineage>
        <taxon>Eukaryota</taxon>
        <taxon>Viridiplantae</taxon>
        <taxon>Streptophyta</taxon>
        <taxon>Embryophyta</taxon>
        <taxon>Marchantiophyta</taxon>
        <taxon>Marchantiopsida</taxon>
        <taxon>Marchantiidae</taxon>
        <taxon>Marchantiales</taxon>
        <taxon>Ricciaceae</taxon>
        <taxon>Riccia</taxon>
    </lineage>
</organism>
<accession>A0ABD3GYJ7</accession>
<name>A0ABD3GYJ7_9MARC</name>
<keyword evidence="3" id="KW-1185">Reference proteome</keyword>
<feature type="region of interest" description="Disordered" evidence="1">
    <location>
        <begin position="1"/>
        <end position="78"/>
    </location>
</feature>
<dbReference type="AlphaFoldDB" id="A0ABD3GYJ7"/>
<protein>
    <submittedName>
        <fullName evidence="2">Uncharacterized protein</fullName>
    </submittedName>
</protein>
<gene>
    <name evidence="2" type="ORF">R1sor_002340</name>
</gene>